<evidence type="ECO:0000313" key="1">
    <source>
        <dbReference type="EMBL" id="WXA99751.1"/>
    </source>
</evidence>
<organism evidence="1 2">
    <name type="scientific">Pendulispora brunnea</name>
    <dbReference type="NCBI Taxonomy" id="2905690"/>
    <lineage>
        <taxon>Bacteria</taxon>
        <taxon>Pseudomonadati</taxon>
        <taxon>Myxococcota</taxon>
        <taxon>Myxococcia</taxon>
        <taxon>Myxococcales</taxon>
        <taxon>Sorangiineae</taxon>
        <taxon>Pendulisporaceae</taxon>
        <taxon>Pendulispora</taxon>
    </lineage>
</organism>
<dbReference type="Proteomes" id="UP001379533">
    <property type="component" value="Chromosome"/>
</dbReference>
<accession>A0ABZ2KM60</accession>
<dbReference type="PROSITE" id="PS51257">
    <property type="entry name" value="PROKAR_LIPOPROTEIN"/>
    <property type="match status" value="1"/>
</dbReference>
<evidence type="ECO:0000313" key="2">
    <source>
        <dbReference type="Proteomes" id="UP001379533"/>
    </source>
</evidence>
<dbReference type="RefSeq" id="WP_394850393.1">
    <property type="nucleotide sequence ID" value="NZ_CP089982.1"/>
</dbReference>
<reference evidence="1 2" key="1">
    <citation type="submission" date="2021-12" db="EMBL/GenBank/DDBJ databases">
        <title>Discovery of the Pendulisporaceae a myxobacterial family with distinct sporulation behavior and unique specialized metabolism.</title>
        <authorList>
            <person name="Garcia R."/>
            <person name="Popoff A."/>
            <person name="Bader C.D."/>
            <person name="Loehr J."/>
            <person name="Walesch S."/>
            <person name="Walt C."/>
            <person name="Boldt J."/>
            <person name="Bunk B."/>
            <person name="Haeckl F.J.F.P.J."/>
            <person name="Gunesch A.P."/>
            <person name="Birkelbach J."/>
            <person name="Nuebel U."/>
            <person name="Pietschmann T."/>
            <person name="Bach T."/>
            <person name="Mueller R."/>
        </authorList>
    </citation>
    <scope>NUCLEOTIDE SEQUENCE [LARGE SCALE GENOMIC DNA]</scope>
    <source>
        <strain evidence="1 2">MSr12523</strain>
    </source>
</reference>
<keyword evidence="2" id="KW-1185">Reference proteome</keyword>
<dbReference type="EMBL" id="CP089982">
    <property type="protein sequence ID" value="WXA99751.1"/>
    <property type="molecule type" value="Genomic_DNA"/>
</dbReference>
<gene>
    <name evidence="1" type="ORF">LZC95_23410</name>
</gene>
<evidence type="ECO:0008006" key="3">
    <source>
        <dbReference type="Google" id="ProtNLM"/>
    </source>
</evidence>
<proteinExistence type="predicted"/>
<protein>
    <recommendedName>
        <fullName evidence="3">Lipoprotein</fullName>
    </recommendedName>
</protein>
<sequence length="180" mass="19178">MRKVAALALVGGFLAACIIADPLPEQRSLPTRTPSIMSVDPASSRPLLGIPDGGGFNVTLRLYNPAERYQWRVFVDYEEGVNPLPKVSGSEPGRSDAPDVQVVTFSLSRDAMDPQRCHVIEFVVALAFGAFPHNGDPTGADSVSWNYVPNGDYSKCIQYDASVPDAGPVDAGRDGSDASP</sequence>
<name>A0ABZ2KM60_9BACT</name>